<dbReference type="PANTHER" id="PTHR10174">
    <property type="entry name" value="ALPHA-TOCOPHEROL TRANSFER PROTEIN-RELATED"/>
    <property type="match status" value="1"/>
</dbReference>
<feature type="coiled-coil region" evidence="1">
    <location>
        <begin position="85"/>
        <end position="202"/>
    </location>
</feature>
<evidence type="ECO:0000256" key="2">
    <source>
        <dbReference type="SAM" id="MobiDB-lite"/>
    </source>
</evidence>
<dbReference type="Gene3D" id="3.40.525.10">
    <property type="entry name" value="CRAL-TRIO lipid binding domain"/>
    <property type="match status" value="1"/>
</dbReference>
<dbReference type="Proteomes" id="UP000678499">
    <property type="component" value="Unassembled WGS sequence"/>
</dbReference>
<proteinExistence type="predicted"/>
<dbReference type="SUPFAM" id="SSF46938">
    <property type="entry name" value="CRAL/TRIO N-terminal domain"/>
    <property type="match status" value="1"/>
</dbReference>
<feature type="coiled-coil region" evidence="1">
    <location>
        <begin position="726"/>
        <end position="764"/>
    </location>
</feature>
<dbReference type="InterPro" id="IPR001251">
    <property type="entry name" value="CRAL-TRIO_dom"/>
</dbReference>
<dbReference type="Gene3D" id="1.10.8.20">
    <property type="entry name" value="N-terminal domain of phosphatidylinositol transfer protein sec14p"/>
    <property type="match status" value="1"/>
</dbReference>
<organism evidence="4">
    <name type="scientific">Notodromas monacha</name>
    <dbReference type="NCBI Taxonomy" id="399045"/>
    <lineage>
        <taxon>Eukaryota</taxon>
        <taxon>Metazoa</taxon>
        <taxon>Ecdysozoa</taxon>
        <taxon>Arthropoda</taxon>
        <taxon>Crustacea</taxon>
        <taxon>Oligostraca</taxon>
        <taxon>Ostracoda</taxon>
        <taxon>Podocopa</taxon>
        <taxon>Podocopida</taxon>
        <taxon>Cypridocopina</taxon>
        <taxon>Cypridoidea</taxon>
        <taxon>Cyprididae</taxon>
        <taxon>Notodromas</taxon>
    </lineage>
</organism>
<name>A0A7R9BLE4_9CRUS</name>
<evidence type="ECO:0000313" key="4">
    <source>
        <dbReference type="EMBL" id="CAD7277483.1"/>
    </source>
</evidence>
<feature type="compositionally biased region" description="Low complexity" evidence="2">
    <location>
        <begin position="666"/>
        <end position="696"/>
    </location>
</feature>
<dbReference type="InterPro" id="IPR011074">
    <property type="entry name" value="CRAL/TRIO_N_dom"/>
</dbReference>
<dbReference type="PANTHER" id="PTHR10174:SF130">
    <property type="entry name" value="ALPHA-TOCOPHEROL TRANSFER PROTEIN-LIKE"/>
    <property type="match status" value="1"/>
</dbReference>
<dbReference type="Gene3D" id="1.10.287.1490">
    <property type="match status" value="1"/>
</dbReference>
<keyword evidence="5" id="KW-1185">Reference proteome</keyword>
<dbReference type="EMBL" id="OA882958">
    <property type="protein sequence ID" value="CAD7277483.1"/>
    <property type="molecule type" value="Genomic_DNA"/>
</dbReference>
<evidence type="ECO:0000256" key="1">
    <source>
        <dbReference type="SAM" id="Coils"/>
    </source>
</evidence>
<dbReference type="GO" id="GO:0016020">
    <property type="term" value="C:membrane"/>
    <property type="evidence" value="ECO:0007669"/>
    <property type="project" value="TreeGrafter"/>
</dbReference>
<dbReference type="OrthoDB" id="75724at2759"/>
<dbReference type="SMART" id="SM01100">
    <property type="entry name" value="CRAL_TRIO_N"/>
    <property type="match status" value="1"/>
</dbReference>
<dbReference type="PROSITE" id="PS50191">
    <property type="entry name" value="CRAL_TRIO"/>
    <property type="match status" value="1"/>
</dbReference>
<dbReference type="Pfam" id="PF00650">
    <property type="entry name" value="CRAL_TRIO"/>
    <property type="match status" value="1"/>
</dbReference>
<dbReference type="InterPro" id="IPR036865">
    <property type="entry name" value="CRAL-TRIO_dom_sf"/>
</dbReference>
<sequence length="1162" mass="129608">MRVSLRNGGLVMGGLPEVASEFLAVFVSLAGLSSHSLPTVAAVAIAISFLFRPSPLFHRCQNQVIDLRSRNCHLEEVGKKQNAELVSLRNTVQSLQTNLDRAQASLNSKRRAKDLDQLLADNQRLQEKLQSQEDEFRMQNRTVLAELNAVCEQKEALEAQVDSATEEQARLRAENAALRDSRREHETRLDELTRLLTDAMAAPGVRPGAGGDDEEFVHVEGNEGEVRKAVEEVERRVRSWAGDWMKEKSALEDEKEALSGRLQTMEDEYRRRLGDMEERLDSYVLLQRERESELEVARRELDKLKARVAEADSGQTLQQVRVKLDEANKSFQEASAMKLVLEAQLGDVKTELEASRRECEAVRRDAGKLRERLQSCEAALAQLQLEAQERDARLQDATTMAEKRKALVDDMARAMQAQTDNVARDAQAMQDKVAQVQRDGDKRAKELLDELKPLRCELQSLRQQCSSLEQQLRDAESRHQEELAAEKRGAQVLIAEHELRVQELDGKLEAAKSGYETAVAELEQSLREAQLEAEASVEKAKMSEAETLRVAGLAADAEDQLRLAEKKHCGEEEAALSGEEVQSLLNRVAQLQQDKWSMEERLRTLEESAAGMTDALLQKSALIQFYCMEGRAEPIRSSWREDGVSGAKRQTLPHPQAHHHHHHQHSQQQQQRQYLHSSSSSSSSYSSSSNSGDASSGSGGKQKVRRIVDFLKSSSPAATLAHVSSLSAEDNQMRGVNKRMQRLVEETLTKNMHLQQNLEDLSNEVGGAMTDLPDWLVERAEAELFEKPSWRSRDVEALREMLKDEPGLDAQVEDKFLVKFLRARKFDYDRAFALVRHFYSLRAEHRAMFDFEQGFRPSSRVVELATKKLNLFEVLPASTTTTTTAGAIRGGGGGGGDGCDILICRIGNWDPQELSVDDLLLATLVILEYLSENCVTQVAGVAAIIDCRPSLGELEDGDSSSHASGGVSGSGSCMSWARLAKQITPAQAKKFVAFVQDHVPLRCKGIHIVGQPLFFSLVFNLFRPFLSDKNFSRVHLHGEDMRGMHSFLEPDGLPAEYGGNQGKLMDGDSGGARLNGTPTTLVESSMQLLAGNTLPSAPNVRKLLPSWKEKLLNRKFRNCSSPEIRVEKALSLRANRGRRDVVLLDTDRGVNLFSGDCSFRRL</sequence>
<feature type="coiled-coil region" evidence="1">
    <location>
        <begin position="248"/>
        <end position="393"/>
    </location>
</feature>
<dbReference type="InterPro" id="IPR036273">
    <property type="entry name" value="CRAL/TRIO_N_dom_sf"/>
</dbReference>
<reference evidence="4" key="1">
    <citation type="submission" date="2020-11" db="EMBL/GenBank/DDBJ databases">
        <authorList>
            <person name="Tran Van P."/>
        </authorList>
    </citation>
    <scope>NUCLEOTIDE SEQUENCE</scope>
</reference>
<accession>A0A7R9BLE4</accession>
<evidence type="ECO:0000313" key="5">
    <source>
        <dbReference type="Proteomes" id="UP000678499"/>
    </source>
</evidence>
<protein>
    <recommendedName>
        <fullName evidence="3">CRAL-TRIO domain-containing protein</fullName>
    </recommendedName>
</protein>
<dbReference type="AlphaFoldDB" id="A0A7R9BLE4"/>
<feature type="coiled-coil region" evidence="1">
    <location>
        <begin position="581"/>
        <end position="608"/>
    </location>
</feature>
<gene>
    <name evidence="4" type="ORF">NMOB1V02_LOCUS5215</name>
</gene>
<feature type="region of interest" description="Disordered" evidence="2">
    <location>
        <begin position="638"/>
        <end position="702"/>
    </location>
</feature>
<dbReference type="CDD" id="cd00170">
    <property type="entry name" value="SEC14"/>
    <property type="match status" value="1"/>
</dbReference>
<dbReference type="Pfam" id="PF03765">
    <property type="entry name" value="CRAL_TRIO_N"/>
    <property type="match status" value="1"/>
</dbReference>
<feature type="coiled-coil region" evidence="1">
    <location>
        <begin position="444"/>
        <end position="546"/>
    </location>
</feature>
<keyword evidence="1" id="KW-0175">Coiled coil</keyword>
<feature type="compositionally biased region" description="Basic residues" evidence="2">
    <location>
        <begin position="656"/>
        <end position="665"/>
    </location>
</feature>
<evidence type="ECO:0000259" key="3">
    <source>
        <dbReference type="PROSITE" id="PS50191"/>
    </source>
</evidence>
<dbReference type="SUPFAM" id="SSF52087">
    <property type="entry name" value="CRAL/TRIO domain"/>
    <property type="match status" value="2"/>
</dbReference>
<dbReference type="GO" id="GO:1902936">
    <property type="term" value="F:phosphatidylinositol bisphosphate binding"/>
    <property type="evidence" value="ECO:0007669"/>
    <property type="project" value="TreeGrafter"/>
</dbReference>
<dbReference type="EMBL" id="CAJPEX010000921">
    <property type="protein sequence ID" value="CAG0917635.1"/>
    <property type="molecule type" value="Genomic_DNA"/>
</dbReference>
<feature type="domain" description="CRAL-TRIO" evidence="3">
    <location>
        <begin position="876"/>
        <end position="1065"/>
    </location>
</feature>
<dbReference type="SMART" id="SM00516">
    <property type="entry name" value="SEC14"/>
    <property type="match status" value="1"/>
</dbReference>